<dbReference type="SUPFAM" id="SSF50494">
    <property type="entry name" value="Trypsin-like serine proteases"/>
    <property type="match status" value="1"/>
</dbReference>
<dbReference type="PANTHER" id="PTHR24256">
    <property type="entry name" value="TRYPTASE-RELATED"/>
    <property type="match status" value="1"/>
</dbReference>
<evidence type="ECO:0000256" key="1">
    <source>
        <dbReference type="ARBA" id="ARBA00023157"/>
    </source>
</evidence>
<dbReference type="Pfam" id="PF00089">
    <property type="entry name" value="Trypsin"/>
    <property type="match status" value="1"/>
</dbReference>
<dbReference type="AlphaFoldDB" id="A0A815CZR8"/>
<evidence type="ECO:0000313" key="5">
    <source>
        <dbReference type="EMBL" id="CAF1291238.1"/>
    </source>
</evidence>
<dbReference type="SMART" id="SM00020">
    <property type="entry name" value="Tryp_SPc"/>
    <property type="match status" value="1"/>
</dbReference>
<dbReference type="EMBL" id="CAJNOV010000849">
    <property type="protein sequence ID" value="CAF1040872.1"/>
    <property type="molecule type" value="Genomic_DNA"/>
</dbReference>
<keyword evidence="1" id="KW-1015">Disulfide bond</keyword>
<evidence type="ECO:0000256" key="2">
    <source>
        <dbReference type="ARBA" id="ARBA00024195"/>
    </source>
</evidence>
<evidence type="ECO:0000313" key="4">
    <source>
        <dbReference type="EMBL" id="CAF1040872.1"/>
    </source>
</evidence>
<dbReference type="InterPro" id="IPR051487">
    <property type="entry name" value="Ser/Thr_Proteases_Immune/Dev"/>
</dbReference>
<protein>
    <recommendedName>
        <fullName evidence="3">Peptidase S1 domain-containing protein</fullName>
    </recommendedName>
</protein>
<comment type="similarity">
    <text evidence="2">Belongs to the peptidase S1 family. CLIP subfamily.</text>
</comment>
<dbReference type="Proteomes" id="UP000663834">
    <property type="component" value="Unassembled WGS sequence"/>
</dbReference>
<dbReference type="InterPro" id="IPR009003">
    <property type="entry name" value="Peptidase_S1_PA"/>
</dbReference>
<dbReference type="InterPro" id="IPR043504">
    <property type="entry name" value="Peptidase_S1_PA_chymotrypsin"/>
</dbReference>
<name>A0A815CZR8_9BILA</name>
<dbReference type="Proteomes" id="UP000663855">
    <property type="component" value="Unassembled WGS sequence"/>
</dbReference>
<dbReference type="InterPro" id="IPR001254">
    <property type="entry name" value="Trypsin_dom"/>
</dbReference>
<comment type="caution">
    <text evidence="5">The sequence shown here is derived from an EMBL/GenBank/DDBJ whole genome shotgun (WGS) entry which is preliminary data.</text>
</comment>
<dbReference type="PRINTS" id="PR00722">
    <property type="entry name" value="CHYMOTRYPSIN"/>
</dbReference>
<gene>
    <name evidence="4" type="ORF">CJN711_LOCUS4269</name>
    <name evidence="5" type="ORF">KQP761_LOCUS4288</name>
</gene>
<evidence type="ECO:0000313" key="6">
    <source>
        <dbReference type="Proteomes" id="UP000663834"/>
    </source>
</evidence>
<dbReference type="EMBL" id="CAJNOW010000767">
    <property type="protein sequence ID" value="CAF1291238.1"/>
    <property type="molecule type" value="Genomic_DNA"/>
</dbReference>
<dbReference type="OrthoDB" id="546450at2759"/>
<dbReference type="FunFam" id="2.40.10.10:FF:000068">
    <property type="entry name" value="transmembrane protease serine 2"/>
    <property type="match status" value="1"/>
</dbReference>
<organism evidence="5 6">
    <name type="scientific">Rotaria magnacalcarata</name>
    <dbReference type="NCBI Taxonomy" id="392030"/>
    <lineage>
        <taxon>Eukaryota</taxon>
        <taxon>Metazoa</taxon>
        <taxon>Spiralia</taxon>
        <taxon>Gnathifera</taxon>
        <taxon>Rotifera</taxon>
        <taxon>Eurotatoria</taxon>
        <taxon>Bdelloidea</taxon>
        <taxon>Philodinida</taxon>
        <taxon>Philodinidae</taxon>
        <taxon>Rotaria</taxon>
    </lineage>
</organism>
<proteinExistence type="inferred from homology"/>
<evidence type="ECO:0000259" key="3">
    <source>
        <dbReference type="PROSITE" id="PS50240"/>
    </source>
</evidence>
<dbReference type="GO" id="GO:0006508">
    <property type="term" value="P:proteolysis"/>
    <property type="evidence" value="ECO:0007669"/>
    <property type="project" value="InterPro"/>
</dbReference>
<dbReference type="InterPro" id="IPR001314">
    <property type="entry name" value="Peptidase_S1A"/>
</dbReference>
<feature type="domain" description="Peptidase S1" evidence="3">
    <location>
        <begin position="11"/>
        <end position="163"/>
    </location>
</feature>
<reference evidence="5" key="1">
    <citation type="submission" date="2021-02" db="EMBL/GenBank/DDBJ databases">
        <authorList>
            <person name="Nowell W R."/>
        </authorList>
    </citation>
    <scope>NUCLEOTIDE SEQUENCE</scope>
</reference>
<dbReference type="Gene3D" id="2.40.10.10">
    <property type="entry name" value="Trypsin-like serine proteases"/>
    <property type="match status" value="2"/>
</dbReference>
<dbReference type="GO" id="GO:0004252">
    <property type="term" value="F:serine-type endopeptidase activity"/>
    <property type="evidence" value="ECO:0007669"/>
    <property type="project" value="InterPro"/>
</dbReference>
<sequence>MFDQFSIRLKIVGRETAPIDTWGSAMFIIIDRKKLCGGSILSSTWVLTVAHRVQNITASQVKVYPSTNLLAYMGQWQLASVVIPHKNYDSIIFTNDIALIQVSPPFNMTDRRISKICLPISTRTGYPQINSTIWKISLKIHWIQQNYTFYVFMKTKNILQTSK</sequence>
<accession>A0A815CZR8</accession>
<dbReference type="PROSITE" id="PS50240">
    <property type="entry name" value="TRYPSIN_DOM"/>
    <property type="match status" value="1"/>
</dbReference>